<proteinExistence type="predicted"/>
<dbReference type="EMBL" id="JBHSGU010000005">
    <property type="protein sequence ID" value="MFC4701201.1"/>
    <property type="molecule type" value="Genomic_DNA"/>
</dbReference>
<dbReference type="RefSeq" id="WP_382409412.1">
    <property type="nucleotide sequence ID" value="NZ_JBHSGU010000005.1"/>
</dbReference>
<evidence type="ECO:0000313" key="3">
    <source>
        <dbReference type="Proteomes" id="UP001595897"/>
    </source>
</evidence>
<dbReference type="PANTHER" id="PTHR43737:SF1">
    <property type="entry name" value="DUF1501 DOMAIN-CONTAINING PROTEIN"/>
    <property type="match status" value="1"/>
</dbReference>
<keyword evidence="3" id="KW-1185">Reference proteome</keyword>
<dbReference type="Pfam" id="PF08811">
    <property type="entry name" value="DUF1800"/>
    <property type="match status" value="1"/>
</dbReference>
<feature type="region of interest" description="Disordered" evidence="1">
    <location>
        <begin position="41"/>
        <end position="71"/>
    </location>
</feature>
<dbReference type="Proteomes" id="UP001595897">
    <property type="component" value="Unassembled WGS sequence"/>
</dbReference>
<organism evidence="2 3">
    <name type="scientific">Glaciecola siphonariae</name>
    <dbReference type="NCBI Taxonomy" id="521012"/>
    <lineage>
        <taxon>Bacteria</taxon>
        <taxon>Pseudomonadati</taxon>
        <taxon>Pseudomonadota</taxon>
        <taxon>Gammaproteobacteria</taxon>
        <taxon>Alteromonadales</taxon>
        <taxon>Alteromonadaceae</taxon>
        <taxon>Glaciecola</taxon>
    </lineage>
</organism>
<protein>
    <submittedName>
        <fullName evidence="2">DUF1800 family protein</fullName>
    </submittedName>
</protein>
<gene>
    <name evidence="2" type="ORF">ACFO4O_13595</name>
</gene>
<accession>A0ABV9LXC9</accession>
<feature type="compositionally biased region" description="Pro residues" evidence="1">
    <location>
        <begin position="53"/>
        <end position="70"/>
    </location>
</feature>
<evidence type="ECO:0000313" key="2">
    <source>
        <dbReference type="EMBL" id="MFC4701201.1"/>
    </source>
</evidence>
<sequence length="588" mass="65647">MTIHTANRLFTHSGGSNLLKAFVHVFLLISVSVTISACSGGSDNASEQVPATPVAPAPTPAPAPAPPPTPEQLWEQRVEAARLLSQTTFGPTLKDIESVVELGQEQWLNAQLAMPATSHLETLKQLESTLVDDEEIWRLHRMEAWWQSALYGEDQLRQRVAFALSQLMVISERSNFFDEHEAIVNYYDLLAKNAFGNYRVLLEEVTLSPLMGMYLSMLGNEKADEDKNIRPDENFAREVMQLFSIGLVELNLDASAKLDENNQPIATYDQTSIENYAKVFTGWHFNGTSEQSWYKYWENYNTLAPMTAVETRHDKSEKTLLNGVIVPANQSAEQDLKMALDSLFNHPNLAPFVAKHLIMRLVTSNPTPEYIARVASVFNDNGAGVRGDLSAVVKALIMDAEAREGHMTMPERFGKIKEPILKGTHLWRAFLASHVDGRIKQAWPEYYFNQAPLAAPSVFNFYLPDYTAAGELADANMRSPELQIVTETFAVRQTNFMAYFGLWSYINKPDGVDADAIVLDFSPQAALVDDPDALIDELNLLLMSGRMSENYQAILKEALIEGGGRNDSERIANLVFLITASPQFALQH</sequence>
<dbReference type="PANTHER" id="PTHR43737">
    <property type="entry name" value="BLL7424 PROTEIN"/>
    <property type="match status" value="1"/>
</dbReference>
<reference evidence="3" key="1">
    <citation type="journal article" date="2019" name="Int. J. Syst. Evol. Microbiol.">
        <title>The Global Catalogue of Microorganisms (GCM) 10K type strain sequencing project: providing services to taxonomists for standard genome sequencing and annotation.</title>
        <authorList>
            <consortium name="The Broad Institute Genomics Platform"/>
            <consortium name="The Broad Institute Genome Sequencing Center for Infectious Disease"/>
            <person name="Wu L."/>
            <person name="Ma J."/>
        </authorList>
    </citation>
    <scope>NUCLEOTIDE SEQUENCE [LARGE SCALE GENOMIC DNA]</scope>
    <source>
        <strain evidence="3">KACC 12507</strain>
    </source>
</reference>
<evidence type="ECO:0000256" key="1">
    <source>
        <dbReference type="SAM" id="MobiDB-lite"/>
    </source>
</evidence>
<dbReference type="InterPro" id="IPR014917">
    <property type="entry name" value="DUF1800"/>
</dbReference>
<comment type="caution">
    <text evidence="2">The sequence shown here is derived from an EMBL/GenBank/DDBJ whole genome shotgun (WGS) entry which is preliminary data.</text>
</comment>
<name>A0ABV9LXC9_9ALTE</name>